<dbReference type="STRING" id="81857.IV38_GL001124"/>
<protein>
    <recommendedName>
        <fullName evidence="2">WxL domain-containing protein</fullName>
    </recommendedName>
</protein>
<keyword evidence="1" id="KW-0732">Signal</keyword>
<accession>A0A0R2FVM3</accession>
<dbReference type="InterPro" id="IPR027994">
    <property type="entry name" value="WxL_dom"/>
</dbReference>
<feature type="domain" description="WxL" evidence="2">
    <location>
        <begin position="52"/>
        <end position="221"/>
    </location>
</feature>
<proteinExistence type="predicted"/>
<evidence type="ECO:0000256" key="1">
    <source>
        <dbReference type="SAM" id="SignalP"/>
    </source>
</evidence>
<feature type="chain" id="PRO_5007428666" description="WxL domain-containing protein" evidence="1">
    <location>
        <begin position="28"/>
        <end position="231"/>
    </location>
</feature>
<dbReference type="AlphaFoldDB" id="A0A0R2FVM3"/>
<evidence type="ECO:0000313" key="3">
    <source>
        <dbReference type="EMBL" id="KRN28916.1"/>
    </source>
</evidence>
<reference evidence="5 6" key="1">
    <citation type="journal article" date="2015" name="Genome Announc.">
        <title>Expanding the biotechnology potential of lactobacilli through comparative genomics of 213 strains and associated genera.</title>
        <authorList>
            <person name="Sun Z."/>
            <person name="Harris H.M."/>
            <person name="McCann A."/>
            <person name="Guo C."/>
            <person name="Argimon S."/>
            <person name="Zhang W."/>
            <person name="Yang X."/>
            <person name="Jeffery I.B."/>
            <person name="Cooney J.C."/>
            <person name="Kagawa T.F."/>
            <person name="Liu W."/>
            <person name="Song Y."/>
            <person name="Salvetti E."/>
            <person name="Wrobel A."/>
            <person name="Rasinkangas P."/>
            <person name="Parkhill J."/>
            <person name="Rea M.C."/>
            <person name="O'Sullivan O."/>
            <person name="Ritari J."/>
            <person name="Douillard F.P."/>
            <person name="Paul Ross R."/>
            <person name="Yang R."/>
            <person name="Briner A.E."/>
            <person name="Felis G.E."/>
            <person name="de Vos W.M."/>
            <person name="Barrangou R."/>
            <person name="Klaenhammer T.R."/>
            <person name="Caufield P.W."/>
            <person name="Cui Y."/>
            <person name="Zhang H."/>
            <person name="O'Toole P.W."/>
        </authorList>
    </citation>
    <scope>NUCLEOTIDE SEQUENCE [LARGE SCALE GENOMIC DNA]</scope>
    <source>
        <strain evidence="3 6">ATCC BAA-66</strain>
        <strain evidence="4 5">DSM 13344</strain>
    </source>
</reference>
<dbReference type="Pfam" id="PF13731">
    <property type="entry name" value="WxL"/>
    <property type="match status" value="1"/>
</dbReference>
<name>A0A0R2FVM3_9LACO</name>
<comment type="caution">
    <text evidence="3">The sequence shown here is derived from an EMBL/GenBank/DDBJ whole genome shotgun (WGS) entry which is preliminary data.</text>
</comment>
<dbReference type="Proteomes" id="UP000051645">
    <property type="component" value="Unassembled WGS sequence"/>
</dbReference>
<dbReference type="EMBL" id="JQAZ01000002">
    <property type="protein sequence ID" value="KRN32674.1"/>
    <property type="molecule type" value="Genomic_DNA"/>
</dbReference>
<sequence length="231" mass="23145">MKKTFLLGTLSAVALMMVGTGANQAFAAGDAATSSSESTTTSDTSKSTTAQFEVENGKLQLTGAPDLEFGSHDLKSLASDRSAIDLETGGDIVVSNYDSTVSSWQVTAQASTFKNEADSSNELTNAKMTITPAAAVVSGTGDTASSATQSANTASTKAASGDNVVGTAVPVLNSTADNALGITTATVGKGNATLDLSGVPLKDLKGGATYTATIDWELSNTTVAPTASSIK</sequence>
<evidence type="ECO:0000313" key="4">
    <source>
        <dbReference type="EMBL" id="KRN32674.1"/>
    </source>
</evidence>
<keyword evidence="5" id="KW-1185">Reference proteome</keyword>
<evidence type="ECO:0000313" key="6">
    <source>
        <dbReference type="Proteomes" id="UP000051751"/>
    </source>
</evidence>
<dbReference type="Proteomes" id="UP000051751">
    <property type="component" value="Unassembled WGS sequence"/>
</dbReference>
<evidence type="ECO:0000313" key="5">
    <source>
        <dbReference type="Proteomes" id="UP000051645"/>
    </source>
</evidence>
<dbReference type="EMBL" id="JQAT01000002">
    <property type="protein sequence ID" value="KRN28916.1"/>
    <property type="molecule type" value="Genomic_DNA"/>
</dbReference>
<dbReference type="PATRIC" id="fig|81857.3.peg.1130"/>
<feature type="signal peptide" evidence="1">
    <location>
        <begin position="1"/>
        <end position="27"/>
    </location>
</feature>
<evidence type="ECO:0000259" key="2">
    <source>
        <dbReference type="Pfam" id="PF13731"/>
    </source>
</evidence>
<gene>
    <name evidence="3" type="ORF">IV38_GL001124</name>
    <name evidence="4" type="ORF">IV40_GL000729</name>
</gene>
<dbReference type="RefSeq" id="WP_057768934.1">
    <property type="nucleotide sequence ID" value="NZ_JQAT01000002.1"/>
</dbReference>
<organism evidence="3 6">
    <name type="scientific">Lactobacillus selangorensis</name>
    <dbReference type="NCBI Taxonomy" id="81857"/>
    <lineage>
        <taxon>Bacteria</taxon>
        <taxon>Bacillati</taxon>
        <taxon>Bacillota</taxon>
        <taxon>Bacilli</taxon>
        <taxon>Lactobacillales</taxon>
        <taxon>Lactobacillaceae</taxon>
        <taxon>Lactobacillus</taxon>
    </lineage>
</organism>